<sequence length="396" mass="44014">MLFPTVTFAIFLTLVLGAHTVLLGRPRAWKATMLAASYVFYAWWDWRFLTLIWLSTAVDFVAGRALRASASPTRRRLLLVLSLATNLGMLGFFKYADFFVESFVNLMADLGLAVSAQPLGIILPVGISFYTFQTMSYSIDIYRGRLEPTESLLDFALFVGFFPQLVAGPIVRARDFLTQLATDDRTPIDTGRSLRLILGGLFKKIVIADVLATELVDGVFANPGGATGLETLLAIYGYALQIYGDFSGYSDIAIGIALLLGFRFSDNFDQPYRAASLQEFWRRWHISLSSWLRDYLYVSLGGSRRGRLLTYRNLLITMLLGGLWHGAGWTFVVWGALHGAGLVVERWVRERRGSGTAPSAMGRGIRTVATFHLVCVGWVFFRAVDLERAGEVLAAL</sequence>
<dbReference type="PIRSF" id="PIRSF016636">
    <property type="entry name" value="AlgI_DltB"/>
    <property type="match status" value="1"/>
</dbReference>
<dbReference type="GO" id="GO:0042121">
    <property type="term" value="P:alginic acid biosynthetic process"/>
    <property type="evidence" value="ECO:0007669"/>
    <property type="project" value="InterPro"/>
</dbReference>
<dbReference type="Pfam" id="PF03062">
    <property type="entry name" value="MBOAT"/>
    <property type="match status" value="1"/>
</dbReference>
<feature type="transmembrane region" description="Helical" evidence="9">
    <location>
        <begin position="78"/>
        <end position="98"/>
    </location>
</feature>
<dbReference type="EMBL" id="UINC01048142">
    <property type="protein sequence ID" value="SVB58312.1"/>
    <property type="molecule type" value="Genomic_DNA"/>
</dbReference>
<evidence type="ECO:0000256" key="7">
    <source>
        <dbReference type="ARBA" id="ARBA00023136"/>
    </source>
</evidence>
<keyword evidence="3" id="KW-1003">Cell membrane</keyword>
<feature type="transmembrane region" description="Helical" evidence="9">
    <location>
        <begin position="314"/>
        <end position="337"/>
    </location>
</feature>
<dbReference type="InterPro" id="IPR051085">
    <property type="entry name" value="MB_O-acyltransferase"/>
</dbReference>
<keyword evidence="7 9" id="KW-0472">Membrane</keyword>
<comment type="similarity">
    <text evidence="2">Belongs to the membrane-bound acyltransferase family.</text>
</comment>
<evidence type="ECO:0000256" key="5">
    <source>
        <dbReference type="ARBA" id="ARBA00022692"/>
    </source>
</evidence>
<dbReference type="GO" id="GO:0016746">
    <property type="term" value="F:acyltransferase activity"/>
    <property type="evidence" value="ECO:0007669"/>
    <property type="project" value="UniProtKB-KW"/>
</dbReference>
<dbReference type="InterPro" id="IPR028362">
    <property type="entry name" value="AlgI"/>
</dbReference>
<dbReference type="InterPro" id="IPR004299">
    <property type="entry name" value="MBOAT_fam"/>
</dbReference>
<dbReference type="PANTHER" id="PTHR13285">
    <property type="entry name" value="ACYLTRANSFERASE"/>
    <property type="match status" value="1"/>
</dbReference>
<dbReference type="PANTHER" id="PTHR13285:SF23">
    <property type="entry name" value="TEICHOIC ACID D-ALANYLTRANSFERASE"/>
    <property type="match status" value="1"/>
</dbReference>
<keyword evidence="4" id="KW-0808">Transferase</keyword>
<comment type="subcellular location">
    <subcellularLocation>
        <location evidence="1">Cell membrane</location>
        <topology evidence="1">Multi-pass membrane protein</topology>
    </subcellularLocation>
</comment>
<name>A0A382F6Q7_9ZZZZ</name>
<evidence type="ECO:0000256" key="8">
    <source>
        <dbReference type="ARBA" id="ARBA00023315"/>
    </source>
</evidence>
<keyword evidence="5 9" id="KW-0812">Transmembrane</keyword>
<protein>
    <recommendedName>
        <fullName evidence="11">MBOAT family protein</fullName>
    </recommendedName>
</protein>
<feature type="transmembrane region" description="Helical" evidence="9">
    <location>
        <begin position="48"/>
        <end position="66"/>
    </location>
</feature>
<accession>A0A382F6Q7</accession>
<evidence type="ECO:0000256" key="6">
    <source>
        <dbReference type="ARBA" id="ARBA00022989"/>
    </source>
</evidence>
<proteinExistence type="inferred from homology"/>
<evidence type="ECO:0000256" key="2">
    <source>
        <dbReference type="ARBA" id="ARBA00010323"/>
    </source>
</evidence>
<organism evidence="10">
    <name type="scientific">marine metagenome</name>
    <dbReference type="NCBI Taxonomy" id="408172"/>
    <lineage>
        <taxon>unclassified sequences</taxon>
        <taxon>metagenomes</taxon>
        <taxon>ecological metagenomes</taxon>
    </lineage>
</organism>
<evidence type="ECO:0000256" key="1">
    <source>
        <dbReference type="ARBA" id="ARBA00004651"/>
    </source>
</evidence>
<dbReference type="GO" id="GO:0005886">
    <property type="term" value="C:plasma membrane"/>
    <property type="evidence" value="ECO:0007669"/>
    <property type="project" value="UniProtKB-SubCell"/>
</dbReference>
<feature type="transmembrane region" description="Helical" evidence="9">
    <location>
        <begin position="110"/>
        <end position="132"/>
    </location>
</feature>
<evidence type="ECO:0000256" key="9">
    <source>
        <dbReference type="SAM" id="Phobius"/>
    </source>
</evidence>
<feature type="non-terminal residue" evidence="10">
    <location>
        <position position="396"/>
    </location>
</feature>
<gene>
    <name evidence="10" type="ORF">METZ01_LOCUS211166</name>
</gene>
<dbReference type="InterPro" id="IPR024194">
    <property type="entry name" value="Ac/AlaTfrase_AlgI/DltB"/>
</dbReference>
<keyword evidence="8" id="KW-0012">Acyltransferase</keyword>
<evidence type="ECO:0008006" key="11">
    <source>
        <dbReference type="Google" id="ProtNLM"/>
    </source>
</evidence>
<dbReference type="AlphaFoldDB" id="A0A382F6Q7"/>
<evidence type="ECO:0000313" key="10">
    <source>
        <dbReference type="EMBL" id="SVB58312.1"/>
    </source>
</evidence>
<dbReference type="PIRSF" id="PIRSF500217">
    <property type="entry name" value="AlgI"/>
    <property type="match status" value="1"/>
</dbReference>
<evidence type="ECO:0000256" key="3">
    <source>
        <dbReference type="ARBA" id="ARBA00022475"/>
    </source>
</evidence>
<keyword evidence="6 9" id="KW-1133">Transmembrane helix</keyword>
<reference evidence="10" key="1">
    <citation type="submission" date="2018-05" db="EMBL/GenBank/DDBJ databases">
        <authorList>
            <person name="Lanie J.A."/>
            <person name="Ng W.-L."/>
            <person name="Kazmierczak K.M."/>
            <person name="Andrzejewski T.M."/>
            <person name="Davidsen T.M."/>
            <person name="Wayne K.J."/>
            <person name="Tettelin H."/>
            <person name="Glass J.I."/>
            <person name="Rusch D."/>
            <person name="Podicherti R."/>
            <person name="Tsui H.-C.T."/>
            <person name="Winkler M.E."/>
        </authorList>
    </citation>
    <scope>NUCLEOTIDE SEQUENCE</scope>
</reference>
<evidence type="ECO:0000256" key="4">
    <source>
        <dbReference type="ARBA" id="ARBA00022679"/>
    </source>
</evidence>